<proteinExistence type="predicted"/>
<protein>
    <submittedName>
        <fullName evidence="1">Transposase for IS2404</fullName>
    </submittedName>
</protein>
<reference evidence="1 2" key="1">
    <citation type="submission" date="2016-08" db="EMBL/GenBank/DDBJ databases">
        <title>Complete genome sequence of Mycobacterium shinshuense, a subspecies of M. ulcerans.</title>
        <authorList>
            <person name="Yoshida M."/>
            <person name="Ogura Y."/>
            <person name="Hayashi T."/>
            <person name="Hoshino Y."/>
        </authorList>
    </citation>
    <scope>NUCLEOTIDE SEQUENCE [LARGE SCALE GENOMIC DNA]</scope>
    <source>
        <strain evidence="2">ATCC 33728</strain>
    </source>
</reference>
<evidence type="ECO:0000313" key="1">
    <source>
        <dbReference type="EMBL" id="BAV43209.1"/>
    </source>
</evidence>
<gene>
    <name evidence="1" type="ORF">SHTP_4275</name>
</gene>
<dbReference type="AlphaFoldDB" id="A0A1B4Y824"/>
<dbReference type="Proteomes" id="UP000218067">
    <property type="component" value="Chromosome"/>
</dbReference>
<accession>A0A1B4Y824</accession>
<organism evidence="1 2">
    <name type="scientific">Mycobacterium ulcerans subsp. shinshuense</name>
    <dbReference type="NCBI Taxonomy" id="1124626"/>
    <lineage>
        <taxon>Bacteria</taxon>
        <taxon>Bacillati</taxon>
        <taxon>Actinomycetota</taxon>
        <taxon>Actinomycetes</taxon>
        <taxon>Mycobacteriales</taxon>
        <taxon>Mycobacteriaceae</taxon>
        <taxon>Mycobacterium</taxon>
        <taxon>Mycobacterium ulcerans group</taxon>
    </lineage>
</organism>
<evidence type="ECO:0000313" key="2">
    <source>
        <dbReference type="Proteomes" id="UP000218067"/>
    </source>
</evidence>
<name>A0A1B4Y824_MYCUL</name>
<sequence length="199" mass="20867">MCPLTVFVEGDVAYPVQAVLDSPVLTHPGHDRGRAGVLERQAADGIDHLHAALVGGGDQAFTSDPDDLFCVGEADSSCSGDDLQGAGLDTAVAAGVVGSGCGHLGPGQRGDTRKYFGLVGLDDHQVVRLQGGADQLRGDDLGMHRIHGDQPPQATRQQREQGTYAGNFIAFLGDSELTEHQSGTVGEHRHEMRGCRFGA</sequence>
<dbReference type="EMBL" id="AP017624">
    <property type="protein sequence ID" value="BAV43209.1"/>
    <property type="molecule type" value="Genomic_DNA"/>
</dbReference>